<reference evidence="1 2" key="1">
    <citation type="submission" date="2019-08" db="EMBL/GenBank/DDBJ databases">
        <title>Deep-cultivation of Planctomycetes and their phenomic and genomic characterization uncovers novel biology.</title>
        <authorList>
            <person name="Wiegand S."/>
            <person name="Jogler M."/>
            <person name="Boedeker C."/>
            <person name="Pinto D."/>
            <person name="Vollmers J."/>
            <person name="Rivas-Marin E."/>
            <person name="Kohn T."/>
            <person name="Peeters S.H."/>
            <person name="Heuer A."/>
            <person name="Rast P."/>
            <person name="Oberbeckmann S."/>
            <person name="Bunk B."/>
            <person name="Jeske O."/>
            <person name="Meyerdierks A."/>
            <person name="Storesund J.E."/>
            <person name="Kallscheuer N."/>
            <person name="Luecker S."/>
            <person name="Lage O.M."/>
            <person name="Pohl T."/>
            <person name="Merkel B.J."/>
            <person name="Hornburger P."/>
            <person name="Mueller R.-W."/>
            <person name="Bruemmer F."/>
            <person name="Labrenz M."/>
            <person name="Spormann A.M."/>
            <person name="Op Den Camp H."/>
            <person name="Overmann J."/>
            <person name="Amann R."/>
            <person name="Jetten M.S.M."/>
            <person name="Mascher T."/>
            <person name="Medema M.H."/>
            <person name="Devos D.P."/>
            <person name="Kaster A.-K."/>
            <person name="Ovreas L."/>
            <person name="Rohde M."/>
            <person name="Galperin M.Y."/>
            <person name="Jogler C."/>
        </authorList>
    </citation>
    <scope>NUCLEOTIDE SEQUENCE [LARGE SCALE GENOMIC DNA]</scope>
    <source>
        <strain evidence="1 2">LF1</strain>
    </source>
</reference>
<evidence type="ECO:0000313" key="1">
    <source>
        <dbReference type="EMBL" id="KAA1261607.1"/>
    </source>
</evidence>
<organism evidence="1 2">
    <name type="scientific">Rubripirellula obstinata</name>
    <dbReference type="NCBI Taxonomy" id="406547"/>
    <lineage>
        <taxon>Bacteria</taxon>
        <taxon>Pseudomonadati</taxon>
        <taxon>Planctomycetota</taxon>
        <taxon>Planctomycetia</taxon>
        <taxon>Pirellulales</taxon>
        <taxon>Pirellulaceae</taxon>
        <taxon>Rubripirellula</taxon>
    </lineage>
</organism>
<dbReference type="RefSeq" id="WP_068263092.1">
    <property type="nucleotide sequence ID" value="NZ_LWSK01000043.1"/>
</dbReference>
<name>A0A5B1CK75_9BACT</name>
<gene>
    <name evidence="1" type="ORF">LF1_41580</name>
</gene>
<protein>
    <submittedName>
        <fullName evidence="1">Uncharacterized protein</fullName>
    </submittedName>
</protein>
<sequence length="91" mass="10052">MAKQQNTPERVVPKSIDPNDLLGIADLAARGISHHTQLLARRDGSLKSVLVGSKTLHRGVWVLDWINMMATAQEAKRSPKQSKSKDGNKPR</sequence>
<accession>A0A5B1CK75</accession>
<dbReference type="AlphaFoldDB" id="A0A5B1CK75"/>
<evidence type="ECO:0000313" key="2">
    <source>
        <dbReference type="Proteomes" id="UP000322699"/>
    </source>
</evidence>
<proteinExistence type="predicted"/>
<comment type="caution">
    <text evidence="1">The sequence shown here is derived from an EMBL/GenBank/DDBJ whole genome shotgun (WGS) entry which is preliminary data.</text>
</comment>
<dbReference type="Proteomes" id="UP000322699">
    <property type="component" value="Unassembled WGS sequence"/>
</dbReference>
<dbReference type="EMBL" id="VRLW01000001">
    <property type="protein sequence ID" value="KAA1261607.1"/>
    <property type="molecule type" value="Genomic_DNA"/>
</dbReference>
<keyword evidence="2" id="KW-1185">Reference proteome</keyword>